<dbReference type="Proteomes" id="UP000828251">
    <property type="component" value="Unassembled WGS sequence"/>
</dbReference>
<accession>A0A9D3ZGF3</accession>
<protein>
    <submittedName>
        <fullName evidence="2">Uncharacterized protein</fullName>
    </submittedName>
</protein>
<dbReference type="AlphaFoldDB" id="A0A9D3ZGF3"/>
<evidence type="ECO:0000256" key="1">
    <source>
        <dbReference type="SAM" id="MobiDB-lite"/>
    </source>
</evidence>
<sequence length="142" mass="15573">MATPSISGNAYQENENANQNDKETNPISGNGVSSMANHIPHNNNGKEESNPSMDENDDNNDGLTLFERDLVMIVVVGDLPFIPHSSPPSDNHTLAIFMYTSNHFTNPFSIPVLNFGPFTPNIEVDDSIIAKSLISYPFHQGQ</sequence>
<reference evidence="2 3" key="1">
    <citation type="journal article" date="2021" name="Plant Biotechnol. J.">
        <title>Multi-omics assisted identification of the key and species-specific regulatory components of drought-tolerant mechanisms in Gossypium stocksii.</title>
        <authorList>
            <person name="Yu D."/>
            <person name="Ke L."/>
            <person name="Zhang D."/>
            <person name="Wu Y."/>
            <person name="Sun Y."/>
            <person name="Mei J."/>
            <person name="Sun J."/>
            <person name="Sun Y."/>
        </authorList>
    </citation>
    <scope>NUCLEOTIDE SEQUENCE [LARGE SCALE GENOMIC DNA]</scope>
    <source>
        <strain evidence="3">cv. E1</strain>
        <tissue evidence="2">Leaf</tissue>
    </source>
</reference>
<comment type="caution">
    <text evidence="2">The sequence shown here is derived from an EMBL/GenBank/DDBJ whole genome shotgun (WGS) entry which is preliminary data.</text>
</comment>
<evidence type="ECO:0000313" key="3">
    <source>
        <dbReference type="Proteomes" id="UP000828251"/>
    </source>
</evidence>
<feature type="region of interest" description="Disordered" evidence="1">
    <location>
        <begin position="1"/>
        <end position="62"/>
    </location>
</feature>
<feature type="compositionally biased region" description="Low complexity" evidence="1">
    <location>
        <begin position="9"/>
        <end position="19"/>
    </location>
</feature>
<keyword evidence="3" id="KW-1185">Reference proteome</keyword>
<dbReference type="EMBL" id="JAIQCV010000013">
    <property type="protein sequence ID" value="KAH1033184.1"/>
    <property type="molecule type" value="Genomic_DNA"/>
</dbReference>
<evidence type="ECO:0000313" key="2">
    <source>
        <dbReference type="EMBL" id="KAH1033184.1"/>
    </source>
</evidence>
<organism evidence="2 3">
    <name type="scientific">Gossypium stocksii</name>
    <dbReference type="NCBI Taxonomy" id="47602"/>
    <lineage>
        <taxon>Eukaryota</taxon>
        <taxon>Viridiplantae</taxon>
        <taxon>Streptophyta</taxon>
        <taxon>Embryophyta</taxon>
        <taxon>Tracheophyta</taxon>
        <taxon>Spermatophyta</taxon>
        <taxon>Magnoliopsida</taxon>
        <taxon>eudicotyledons</taxon>
        <taxon>Gunneridae</taxon>
        <taxon>Pentapetalae</taxon>
        <taxon>rosids</taxon>
        <taxon>malvids</taxon>
        <taxon>Malvales</taxon>
        <taxon>Malvaceae</taxon>
        <taxon>Malvoideae</taxon>
        <taxon>Gossypium</taxon>
    </lineage>
</organism>
<proteinExistence type="predicted"/>
<feature type="compositionally biased region" description="Polar residues" evidence="1">
    <location>
        <begin position="25"/>
        <end position="43"/>
    </location>
</feature>
<gene>
    <name evidence="2" type="ORF">J1N35_045358</name>
</gene>
<name>A0A9D3ZGF3_9ROSI</name>